<reference evidence="3 4" key="1">
    <citation type="submission" date="2016-04" db="EMBL/GenBank/DDBJ databases">
        <title>A degradative enzymes factory behind the ericoid mycorrhizal symbiosis.</title>
        <authorList>
            <consortium name="DOE Joint Genome Institute"/>
            <person name="Martino E."/>
            <person name="Morin E."/>
            <person name="Grelet G."/>
            <person name="Kuo A."/>
            <person name="Kohler A."/>
            <person name="Daghino S."/>
            <person name="Barry K."/>
            <person name="Choi C."/>
            <person name="Cichocki N."/>
            <person name="Clum A."/>
            <person name="Copeland A."/>
            <person name="Hainaut M."/>
            <person name="Haridas S."/>
            <person name="Labutti K."/>
            <person name="Lindquist E."/>
            <person name="Lipzen A."/>
            <person name="Khouja H.-R."/>
            <person name="Murat C."/>
            <person name="Ohm R."/>
            <person name="Olson A."/>
            <person name="Spatafora J."/>
            <person name="Veneault-Fourrey C."/>
            <person name="Henrissat B."/>
            <person name="Grigoriev I."/>
            <person name="Martin F."/>
            <person name="Perotto S."/>
        </authorList>
    </citation>
    <scope>NUCLEOTIDE SEQUENCE [LARGE SCALE GENOMIC DNA]</scope>
    <source>
        <strain evidence="3 4">E</strain>
    </source>
</reference>
<dbReference type="EMBL" id="KZ613887">
    <property type="protein sequence ID" value="PMD53328.1"/>
    <property type="molecule type" value="Genomic_DNA"/>
</dbReference>
<proteinExistence type="predicted"/>
<dbReference type="GeneID" id="36591955"/>
<dbReference type="OrthoDB" id="2591256at2759"/>
<evidence type="ECO:0000313" key="3">
    <source>
        <dbReference type="EMBL" id="PMD53328.1"/>
    </source>
</evidence>
<dbReference type="Pfam" id="PF10645">
    <property type="entry name" value="Carb_bind"/>
    <property type="match status" value="1"/>
</dbReference>
<feature type="chain" id="PRO_5014412930" evidence="1">
    <location>
        <begin position="21"/>
        <end position="767"/>
    </location>
</feature>
<evidence type="ECO:0000313" key="4">
    <source>
        <dbReference type="Proteomes" id="UP000235371"/>
    </source>
</evidence>
<sequence>MARRIGQLVLALLPCGAVLANTPADKALKPCGKAYYYPSKYTCYDTDFLCPVLSEGPTLRCGPDCYLPSMYSCDNGHLVYPPAPSSSTSSSPPGATCTAEATTQHLSSPPYENYFYSDCHAASQVVVTSPRPDSNLSIISPRVVVAWPAGNSGIVTYFQPESGINGTLGIQMANSSIGSPLGSYYDDSKGGNATVGVSAHLEFNSTAVLAVAILGSIRTIRDFTEGPSLLRTDVQDGLKYSVIPGGVEISRLWFDNITTTTLSLTSINQTRGSVKLDNTSVTFPAGNYTFNASFNYPQLTQLTSEEVLSTASADLITQSPMQTTALSFLSYTTKLTAGAWRFLTYFGRDSMIAALLLEPVLSEGKGGAIEAVIAGVLERINRTDGSVCHEETIGDYATWTNLQNNITDTALLCDYKMSRTMASVFPANSNLTYKQLAQINANKLITLAAPFVAPGNQTIDNLMHLKDNQIVGEWRDSTYGIGGGRIPFDVNTALVPAALRSIATLSSNGILDFNSTLVDEYAQVWEDSTLSLFEVSVSLSDAKTLLQTYTTSSGYSGLQSQADTLDSNVTFYSLALDGNNNLSKVEVMNTDTCFRLFLLNSTNDSQLTSFLNATANSIRLTFPAGLMTDVGMLVANPAYGADPIYAANWTTSAYHGTVVWSWPLAMMARGLELQLSRCSSSPAPTFCTDSAVYGNVKTAYNMLWDNIEANSAHLNTEVWSWTYGGGKFNYIDLGVLPPPPGSSPTESDIVQLWSLTFLAVKRSGGLK</sequence>
<dbReference type="RefSeq" id="XP_024730232.1">
    <property type="nucleotide sequence ID" value="XM_024883878.1"/>
</dbReference>
<dbReference type="InParanoid" id="A0A2J6SRC0"/>
<dbReference type="InterPro" id="IPR018909">
    <property type="entry name" value="Eng1_septum"/>
</dbReference>
<keyword evidence="4" id="KW-1185">Reference proteome</keyword>
<dbReference type="AlphaFoldDB" id="A0A2J6SRC0"/>
<dbReference type="Proteomes" id="UP000235371">
    <property type="component" value="Unassembled WGS sequence"/>
</dbReference>
<feature type="domain" description="Endo-1,3(4)-beta-glucanase 1 carbohydrate binding" evidence="2">
    <location>
        <begin position="31"/>
        <end position="78"/>
    </location>
</feature>
<dbReference type="GO" id="GO:0030246">
    <property type="term" value="F:carbohydrate binding"/>
    <property type="evidence" value="ECO:0007669"/>
    <property type="project" value="InterPro"/>
</dbReference>
<organism evidence="3 4">
    <name type="scientific">Hyaloscypha bicolor E</name>
    <dbReference type="NCBI Taxonomy" id="1095630"/>
    <lineage>
        <taxon>Eukaryota</taxon>
        <taxon>Fungi</taxon>
        <taxon>Dikarya</taxon>
        <taxon>Ascomycota</taxon>
        <taxon>Pezizomycotina</taxon>
        <taxon>Leotiomycetes</taxon>
        <taxon>Helotiales</taxon>
        <taxon>Hyaloscyphaceae</taxon>
        <taxon>Hyaloscypha</taxon>
        <taxon>Hyaloscypha bicolor</taxon>
    </lineage>
</organism>
<name>A0A2J6SRC0_9HELO</name>
<protein>
    <submittedName>
        <fullName evidence="3">Carbohydrate-binding module family 52 protein</fullName>
    </submittedName>
</protein>
<evidence type="ECO:0000256" key="1">
    <source>
        <dbReference type="SAM" id="SignalP"/>
    </source>
</evidence>
<accession>A0A2J6SRC0</accession>
<evidence type="ECO:0000259" key="2">
    <source>
        <dbReference type="Pfam" id="PF10645"/>
    </source>
</evidence>
<gene>
    <name evidence="3" type="ORF">K444DRAFT_635550</name>
</gene>
<feature type="signal peptide" evidence="1">
    <location>
        <begin position="1"/>
        <end position="20"/>
    </location>
</feature>
<keyword evidence="1" id="KW-0732">Signal</keyword>